<dbReference type="AlphaFoldDB" id="A0A835XHN8"/>
<dbReference type="Proteomes" id="UP000612055">
    <property type="component" value="Unassembled WGS sequence"/>
</dbReference>
<proteinExistence type="predicted"/>
<feature type="compositionally biased region" description="Pro residues" evidence="1">
    <location>
        <begin position="61"/>
        <end position="79"/>
    </location>
</feature>
<comment type="caution">
    <text evidence="2">The sequence shown here is derived from an EMBL/GenBank/DDBJ whole genome shotgun (WGS) entry which is preliminary data.</text>
</comment>
<evidence type="ECO:0000313" key="2">
    <source>
        <dbReference type="EMBL" id="KAG2484847.1"/>
    </source>
</evidence>
<evidence type="ECO:0000313" key="3">
    <source>
        <dbReference type="Proteomes" id="UP000612055"/>
    </source>
</evidence>
<gene>
    <name evidence="2" type="ORF">HYH03_016335</name>
</gene>
<feature type="region of interest" description="Disordered" evidence="1">
    <location>
        <begin position="54"/>
        <end position="123"/>
    </location>
</feature>
<accession>A0A835XHN8</accession>
<feature type="compositionally biased region" description="Low complexity" evidence="1">
    <location>
        <begin position="80"/>
        <end position="95"/>
    </location>
</feature>
<sequence length="123" mass="12907">MYSARLKTHDAEKVPFRGRYPDLCKDPSLRGATLTFKSSNKACVNFESSIVVYCDGDTTAPSPPPHTPPPVVEPVPSDPQPVTSSSPPDAPPSDLEPADPQPSDSQPAESGAPAEAPAEESPV</sequence>
<dbReference type="EMBL" id="JAEHOE010000140">
    <property type="protein sequence ID" value="KAG2484847.1"/>
    <property type="molecule type" value="Genomic_DNA"/>
</dbReference>
<feature type="compositionally biased region" description="Low complexity" evidence="1">
    <location>
        <begin position="107"/>
        <end position="123"/>
    </location>
</feature>
<organism evidence="2 3">
    <name type="scientific">Edaphochlamys debaryana</name>
    <dbReference type="NCBI Taxonomy" id="47281"/>
    <lineage>
        <taxon>Eukaryota</taxon>
        <taxon>Viridiplantae</taxon>
        <taxon>Chlorophyta</taxon>
        <taxon>core chlorophytes</taxon>
        <taxon>Chlorophyceae</taxon>
        <taxon>CS clade</taxon>
        <taxon>Chlamydomonadales</taxon>
        <taxon>Chlamydomonadales incertae sedis</taxon>
        <taxon>Edaphochlamys</taxon>
    </lineage>
</organism>
<evidence type="ECO:0000256" key="1">
    <source>
        <dbReference type="SAM" id="MobiDB-lite"/>
    </source>
</evidence>
<protein>
    <submittedName>
        <fullName evidence="2">Uncharacterized protein</fullName>
    </submittedName>
</protein>
<reference evidence="2" key="1">
    <citation type="journal article" date="2020" name="bioRxiv">
        <title>Comparative genomics of Chlamydomonas.</title>
        <authorList>
            <person name="Craig R.J."/>
            <person name="Hasan A.R."/>
            <person name="Ness R.W."/>
            <person name="Keightley P.D."/>
        </authorList>
    </citation>
    <scope>NUCLEOTIDE SEQUENCE</scope>
    <source>
        <strain evidence="2">CCAP 11/70</strain>
    </source>
</reference>
<name>A0A835XHN8_9CHLO</name>
<keyword evidence="3" id="KW-1185">Reference proteome</keyword>